<dbReference type="EMBL" id="CM039427">
    <property type="protein sequence ID" value="KAI4354786.1"/>
    <property type="molecule type" value="Genomic_DNA"/>
</dbReference>
<reference evidence="1 2" key="1">
    <citation type="journal article" date="2022" name="DNA Res.">
        <title>Chromosomal-level genome assembly of the orchid tree Bauhinia variegata (Leguminosae; Cercidoideae) supports the allotetraploid origin hypothesis of Bauhinia.</title>
        <authorList>
            <person name="Zhong Y."/>
            <person name="Chen Y."/>
            <person name="Zheng D."/>
            <person name="Pang J."/>
            <person name="Liu Y."/>
            <person name="Luo S."/>
            <person name="Meng S."/>
            <person name="Qian L."/>
            <person name="Wei D."/>
            <person name="Dai S."/>
            <person name="Zhou R."/>
        </authorList>
    </citation>
    <scope>NUCLEOTIDE SEQUENCE [LARGE SCALE GENOMIC DNA]</scope>
    <source>
        <strain evidence="1">BV-YZ2020</strain>
    </source>
</reference>
<proteinExistence type="predicted"/>
<accession>A0ACB9Q1W0</accession>
<sequence>MDRHRNRSKTGYRDAVFDGRKIYAVSALEFFEIDIESGEVIKVQLPRAVMENFDSRRIYLYVVGTPDGEIMVIIRYANFVYSEYKYGKTCQFAIYKKLNDEEGEWSSVNNLRDYVLMLGYNNTSVCMLPCTFSDGKGNCIYYTDDIVQGHFCHITNYDVGYFDLENRTTHQLFPTSLYTCISSDPIPPAPVWFIYKATYFFLSFTSLYFCYGQNKICMFPLLQLSSPFGVNEFTIGKLIVQCRLNMIHFKVEV</sequence>
<evidence type="ECO:0000313" key="1">
    <source>
        <dbReference type="EMBL" id="KAI4354786.1"/>
    </source>
</evidence>
<keyword evidence="2" id="KW-1185">Reference proteome</keyword>
<protein>
    <submittedName>
        <fullName evidence="1">Uncharacterized protein</fullName>
    </submittedName>
</protein>
<comment type="caution">
    <text evidence="1">The sequence shown here is derived from an EMBL/GenBank/DDBJ whole genome shotgun (WGS) entry which is preliminary data.</text>
</comment>
<evidence type="ECO:0000313" key="2">
    <source>
        <dbReference type="Proteomes" id="UP000828941"/>
    </source>
</evidence>
<dbReference type="Proteomes" id="UP000828941">
    <property type="component" value="Chromosome 2"/>
</dbReference>
<name>A0ACB9Q1W0_BAUVA</name>
<organism evidence="1 2">
    <name type="scientific">Bauhinia variegata</name>
    <name type="common">Purple orchid tree</name>
    <name type="synonym">Phanera variegata</name>
    <dbReference type="NCBI Taxonomy" id="167791"/>
    <lineage>
        <taxon>Eukaryota</taxon>
        <taxon>Viridiplantae</taxon>
        <taxon>Streptophyta</taxon>
        <taxon>Embryophyta</taxon>
        <taxon>Tracheophyta</taxon>
        <taxon>Spermatophyta</taxon>
        <taxon>Magnoliopsida</taxon>
        <taxon>eudicotyledons</taxon>
        <taxon>Gunneridae</taxon>
        <taxon>Pentapetalae</taxon>
        <taxon>rosids</taxon>
        <taxon>fabids</taxon>
        <taxon>Fabales</taxon>
        <taxon>Fabaceae</taxon>
        <taxon>Cercidoideae</taxon>
        <taxon>Cercideae</taxon>
        <taxon>Bauhiniinae</taxon>
        <taxon>Bauhinia</taxon>
    </lineage>
</organism>
<gene>
    <name evidence="1" type="ORF">L6164_003625</name>
</gene>